<proteinExistence type="predicted"/>
<dbReference type="RefSeq" id="WP_146814863.1">
    <property type="nucleotide sequence ID" value="NZ_BJYA01000003.1"/>
</dbReference>
<sequence length="240" mass="27280">MNLKMITLLTFTVLLSGCLYPNERMQENQATNDEQLAAVQQAVEEFSERNNGILPIHTRDQDTPLFIKYPVNFNSLKEENILGETPGNAYEQGGYYSYVIVDPREEPTVQVSDVRVTQTLSSINYEINIYRNNAGNPPYGESLGNGLFTINEDRVNLRDEPNVTSPYTGQDLDVVMTTQGEAVVDYRPDVYQLMESEDIDEYDGDLRYLLIEHYPIVPAFSPEMYLEDGQIVLKEGIVTE</sequence>
<dbReference type="OrthoDB" id="2449131at2"/>
<gene>
    <name evidence="1" type="ORF">AHA02nite_09390</name>
</gene>
<dbReference type="PROSITE" id="PS51257">
    <property type="entry name" value="PROKAR_LIPOPROTEIN"/>
    <property type="match status" value="1"/>
</dbReference>
<protein>
    <recommendedName>
        <fullName evidence="3">Lipoprotein</fullName>
    </recommendedName>
</protein>
<reference evidence="1 2" key="1">
    <citation type="submission" date="2019-07" db="EMBL/GenBank/DDBJ databases">
        <title>Whole genome shotgun sequence of Alkalibacillus haloalkaliphilus NBRC 103110.</title>
        <authorList>
            <person name="Hosoyama A."/>
            <person name="Uohara A."/>
            <person name="Ohji S."/>
            <person name="Ichikawa N."/>
        </authorList>
    </citation>
    <scope>NUCLEOTIDE SEQUENCE [LARGE SCALE GENOMIC DNA]</scope>
    <source>
        <strain evidence="1 2">NBRC 103110</strain>
    </source>
</reference>
<dbReference type="EMBL" id="BJYA01000003">
    <property type="protein sequence ID" value="GEN45163.1"/>
    <property type="molecule type" value="Genomic_DNA"/>
</dbReference>
<comment type="caution">
    <text evidence="1">The sequence shown here is derived from an EMBL/GenBank/DDBJ whole genome shotgun (WGS) entry which is preliminary data.</text>
</comment>
<organism evidence="1 2">
    <name type="scientific">Alkalibacillus haloalkaliphilus</name>
    <dbReference type="NCBI Taxonomy" id="94136"/>
    <lineage>
        <taxon>Bacteria</taxon>
        <taxon>Bacillati</taxon>
        <taxon>Bacillota</taxon>
        <taxon>Bacilli</taxon>
        <taxon>Bacillales</taxon>
        <taxon>Bacillaceae</taxon>
        <taxon>Alkalibacillus</taxon>
    </lineage>
</organism>
<evidence type="ECO:0008006" key="3">
    <source>
        <dbReference type="Google" id="ProtNLM"/>
    </source>
</evidence>
<keyword evidence="2" id="KW-1185">Reference proteome</keyword>
<accession>A0A511W557</accession>
<evidence type="ECO:0000313" key="1">
    <source>
        <dbReference type="EMBL" id="GEN45163.1"/>
    </source>
</evidence>
<dbReference type="Proteomes" id="UP000321440">
    <property type="component" value="Unassembled WGS sequence"/>
</dbReference>
<name>A0A511W557_9BACI</name>
<dbReference type="AlphaFoldDB" id="A0A511W557"/>
<evidence type="ECO:0000313" key="2">
    <source>
        <dbReference type="Proteomes" id="UP000321440"/>
    </source>
</evidence>